<proteinExistence type="predicted"/>
<organism evidence="2 3">
    <name type="scientific">Nitrospira lenta</name>
    <dbReference type="NCBI Taxonomy" id="1436998"/>
    <lineage>
        <taxon>Bacteria</taxon>
        <taxon>Pseudomonadati</taxon>
        <taxon>Nitrospirota</taxon>
        <taxon>Nitrospiria</taxon>
        <taxon>Nitrospirales</taxon>
        <taxon>Nitrospiraceae</taxon>
        <taxon>Nitrospira</taxon>
    </lineage>
</organism>
<sequence>MTKSRRKLTGSMGQAATHLSGQINATADATPKKPLRYRYSTLEIRACPQ</sequence>
<keyword evidence="3" id="KW-1185">Reference proteome</keyword>
<dbReference type="Proteomes" id="UP000248168">
    <property type="component" value="Unassembled WGS sequence"/>
</dbReference>
<gene>
    <name evidence="2" type="ORF">NITLEN_40148</name>
</gene>
<evidence type="ECO:0000313" key="2">
    <source>
        <dbReference type="EMBL" id="SPP65675.1"/>
    </source>
</evidence>
<feature type="compositionally biased region" description="Polar residues" evidence="1">
    <location>
        <begin position="11"/>
        <end position="27"/>
    </location>
</feature>
<accession>A0A330L8I8</accession>
<evidence type="ECO:0000313" key="3">
    <source>
        <dbReference type="Proteomes" id="UP000248168"/>
    </source>
</evidence>
<dbReference type="EMBL" id="OUNR01000017">
    <property type="protein sequence ID" value="SPP65675.1"/>
    <property type="molecule type" value="Genomic_DNA"/>
</dbReference>
<evidence type="ECO:0000256" key="1">
    <source>
        <dbReference type="SAM" id="MobiDB-lite"/>
    </source>
</evidence>
<dbReference type="AlphaFoldDB" id="A0A330L8I8"/>
<feature type="region of interest" description="Disordered" evidence="1">
    <location>
        <begin position="1"/>
        <end position="27"/>
    </location>
</feature>
<name>A0A330L8I8_9BACT</name>
<reference evidence="3" key="1">
    <citation type="submission" date="2018-04" db="EMBL/GenBank/DDBJ databases">
        <authorList>
            <person name="Lucker S."/>
            <person name="Sakoula D."/>
        </authorList>
    </citation>
    <scope>NUCLEOTIDE SEQUENCE [LARGE SCALE GENOMIC DNA]</scope>
</reference>
<protein>
    <submittedName>
        <fullName evidence="2">Uncharacterized protein</fullName>
    </submittedName>
</protein>
<dbReference type="InParanoid" id="A0A330L8I8"/>